<name>A0ABX3IGV2_9BACT</name>
<comment type="similarity">
    <text evidence="2">Belongs to the UPF0161 family.</text>
</comment>
<proteinExistence type="inferred from homology"/>
<keyword evidence="2" id="KW-0472">Membrane</keyword>
<comment type="caution">
    <text evidence="3">The sequence shown here is derived from an EMBL/GenBank/DDBJ whole genome shotgun (WGS) entry which is preliminary data.</text>
</comment>
<dbReference type="Proteomes" id="UP000242616">
    <property type="component" value="Unassembled WGS sequence"/>
</dbReference>
<comment type="subcellular location">
    <subcellularLocation>
        <location evidence="2">Cell membrane</location>
        <topology evidence="2">Peripheral membrane protein</topology>
        <orientation evidence="2">Cytoplasmic side</orientation>
    </subcellularLocation>
</comment>
<sequence>MKKIVMLVIRFYQKFISPLKPPTCIYTPTCSEYTYRAVQRFGVFKGLFLGFKRILRCNPLHKGGEDPVPDEFYIIRRRRSS</sequence>
<evidence type="ECO:0000256" key="2">
    <source>
        <dbReference type="HAMAP-Rule" id="MF_00386"/>
    </source>
</evidence>
<evidence type="ECO:0000256" key="1">
    <source>
        <dbReference type="ARBA" id="ARBA00022475"/>
    </source>
</evidence>
<dbReference type="PANTHER" id="PTHR33383:SF1">
    <property type="entry name" value="MEMBRANE PROTEIN INSERTION EFFICIENCY FACTOR-RELATED"/>
    <property type="match status" value="1"/>
</dbReference>
<gene>
    <name evidence="3" type="ORF">XJ44_08765</name>
</gene>
<dbReference type="Pfam" id="PF01809">
    <property type="entry name" value="YidD"/>
    <property type="match status" value="1"/>
</dbReference>
<dbReference type="InterPro" id="IPR002696">
    <property type="entry name" value="Membr_insert_effic_factor_YidD"/>
</dbReference>
<reference evidence="3 4" key="1">
    <citation type="submission" date="2015-06" db="EMBL/GenBank/DDBJ databases">
        <title>Genome sequencing of Thermotogales isolates from hydrothermal vents.</title>
        <authorList>
            <person name="Haverkamp T.H."/>
            <person name="Kublanov I.V."/>
            <person name="Nesbo C.L."/>
        </authorList>
    </citation>
    <scope>NUCLEOTIDE SEQUENCE [LARGE SCALE GENOMIC DNA]</scope>
    <source>
        <strain evidence="4">ik275mar</strain>
    </source>
</reference>
<comment type="function">
    <text evidence="2">Could be involved in insertion of integral membrane proteins into the membrane.</text>
</comment>
<accession>A0ABX3IGV2</accession>
<organism evidence="3 4">
    <name type="scientific">Thermosipho affectus</name>
    <dbReference type="NCBI Taxonomy" id="660294"/>
    <lineage>
        <taxon>Bacteria</taxon>
        <taxon>Thermotogati</taxon>
        <taxon>Thermotogota</taxon>
        <taxon>Thermotogae</taxon>
        <taxon>Thermotogales</taxon>
        <taxon>Fervidobacteriaceae</taxon>
        <taxon>Thermosipho</taxon>
    </lineage>
</organism>
<dbReference type="SMART" id="SM01234">
    <property type="entry name" value="Haemolytic"/>
    <property type="match status" value="1"/>
</dbReference>
<evidence type="ECO:0000313" key="3">
    <source>
        <dbReference type="EMBL" id="ONN26543.1"/>
    </source>
</evidence>
<dbReference type="NCBIfam" id="TIGR00278">
    <property type="entry name" value="membrane protein insertion efficiency factor YidD"/>
    <property type="match status" value="1"/>
</dbReference>
<dbReference type="PANTHER" id="PTHR33383">
    <property type="entry name" value="MEMBRANE PROTEIN INSERTION EFFICIENCY FACTOR-RELATED"/>
    <property type="match status" value="1"/>
</dbReference>
<evidence type="ECO:0000313" key="4">
    <source>
        <dbReference type="Proteomes" id="UP000242616"/>
    </source>
</evidence>
<dbReference type="RefSeq" id="WP_077198772.1">
    <property type="nucleotide sequence ID" value="NZ_LBFC01000023.1"/>
</dbReference>
<dbReference type="EMBL" id="LBFC01000023">
    <property type="protein sequence ID" value="ONN26543.1"/>
    <property type="molecule type" value="Genomic_DNA"/>
</dbReference>
<protein>
    <recommendedName>
        <fullName evidence="2">Putative membrane protein insertion efficiency factor</fullName>
    </recommendedName>
</protein>
<keyword evidence="4" id="KW-1185">Reference proteome</keyword>
<keyword evidence="1 2" id="KW-1003">Cell membrane</keyword>
<dbReference type="HAMAP" id="MF_00386">
    <property type="entry name" value="UPF0161_YidD"/>
    <property type="match status" value="1"/>
</dbReference>